<evidence type="ECO:0000256" key="1">
    <source>
        <dbReference type="SAM" id="MobiDB-lite"/>
    </source>
</evidence>
<gene>
    <name evidence="2" type="ORF">HG537_0F03750</name>
</gene>
<name>A0A7H9HV54_9SACH</name>
<feature type="region of interest" description="Disordered" evidence="1">
    <location>
        <begin position="370"/>
        <end position="391"/>
    </location>
</feature>
<accession>A0A7H9HV54</accession>
<evidence type="ECO:0000313" key="2">
    <source>
        <dbReference type="EMBL" id="QLQ81614.1"/>
    </source>
</evidence>
<dbReference type="EMBL" id="CP059272">
    <property type="protein sequence ID" value="QLQ81614.1"/>
    <property type="molecule type" value="Genomic_DNA"/>
</dbReference>
<reference evidence="2 3" key="1">
    <citation type="submission" date="2020-06" db="EMBL/GenBank/DDBJ databases">
        <title>The yeast mating-type switching endonuclease HO is a domesticated member of an unorthodox homing genetic element family.</title>
        <authorList>
            <person name="Coughlan A.Y."/>
            <person name="Lombardi L."/>
            <person name="Braun-Galleani S."/>
            <person name="Martos A.R."/>
            <person name="Galeote V."/>
            <person name="Bigey F."/>
            <person name="Dequin S."/>
            <person name="Byrne K.P."/>
            <person name="Wolfe K.H."/>
        </authorList>
    </citation>
    <scope>NUCLEOTIDE SEQUENCE [LARGE SCALE GENOMIC DNA]</scope>
    <source>
        <strain evidence="2 3">CBS2947</strain>
    </source>
</reference>
<feature type="region of interest" description="Disordered" evidence="1">
    <location>
        <begin position="1"/>
        <end position="22"/>
    </location>
</feature>
<feature type="compositionally biased region" description="Polar residues" evidence="1">
    <location>
        <begin position="1"/>
        <end position="21"/>
    </location>
</feature>
<proteinExistence type="predicted"/>
<sequence length="414" mass="47762">MFKNTVNPFSKASANACTQGQEPKLRKRERIRAAWKKMWSFDKNSQRDITKSKEANGENYLDSNNDCVPEQAKTFVLPPKEELPSTASSQVTNGSTLTLRSFCGSSVLSEDIETQKGSIGTDLPCSSAVPAEQQRAQARVTTIACSSTSETNSSKLLDKTCNSTANKEGPYQQPEPYRAVSETAVEETWIAKCLKDYCPVRFRRIKHLDYDSPEFKSKQLSMALKAVLDQERREDDIKVRFRPDRGQSKSFLRRLFHFEMDEDIVDSLEDFIACNRGLPSLFTGTGPAVRRHFFRRWKNVDRDKTMIYDHLRKMWSLDKRFVRQLKMAREVRTDELEDKRFLEEIFNGPPDRCPPLSFFINRVMTKLKIPRTSEEDEPPRPEGAPPERTISSHPYFALQKRRAKIWIKDLLLSI</sequence>
<keyword evidence="3" id="KW-1185">Reference proteome</keyword>
<dbReference type="AlphaFoldDB" id="A0A7H9HV54"/>
<evidence type="ECO:0000313" key="3">
    <source>
        <dbReference type="Proteomes" id="UP000510647"/>
    </source>
</evidence>
<dbReference type="Proteomes" id="UP000510647">
    <property type="component" value="Chromosome 6"/>
</dbReference>
<protein>
    <submittedName>
        <fullName evidence="2">Uncharacterized protein</fullName>
    </submittedName>
</protein>
<dbReference type="OrthoDB" id="10348146at2759"/>
<organism evidence="2 3">
    <name type="scientific">Torulaspora globosa</name>
    <dbReference type="NCBI Taxonomy" id="48254"/>
    <lineage>
        <taxon>Eukaryota</taxon>
        <taxon>Fungi</taxon>
        <taxon>Dikarya</taxon>
        <taxon>Ascomycota</taxon>
        <taxon>Saccharomycotina</taxon>
        <taxon>Saccharomycetes</taxon>
        <taxon>Saccharomycetales</taxon>
        <taxon>Saccharomycetaceae</taxon>
        <taxon>Torulaspora</taxon>
    </lineage>
</organism>